<proteinExistence type="predicted"/>
<name>A0AAI8L3U6_9ACTN</name>
<protein>
    <submittedName>
        <fullName evidence="1">Uncharacterized protein</fullName>
    </submittedName>
</protein>
<sequence>MSRSAAGAVKADWYGRGQGCSPEAERASGERDFRDFKGFRPFRSYGTSFRSLLGEPLPGLVTALDVAPFTSAVATWAGVAEV</sequence>
<evidence type="ECO:0000313" key="1">
    <source>
        <dbReference type="EMBL" id="AYC42429.1"/>
    </source>
</evidence>
<dbReference type="AlphaFoldDB" id="A0AAI8L3U6"/>
<evidence type="ECO:0000313" key="2">
    <source>
        <dbReference type="Proteomes" id="UP000265765"/>
    </source>
</evidence>
<dbReference type="KEGG" id="sge:DWG14_06724"/>
<organism evidence="1 2">
    <name type="scientific">Streptomyces griseorubiginosus</name>
    <dbReference type="NCBI Taxonomy" id="67304"/>
    <lineage>
        <taxon>Bacteria</taxon>
        <taxon>Bacillati</taxon>
        <taxon>Actinomycetota</taxon>
        <taxon>Actinomycetes</taxon>
        <taxon>Kitasatosporales</taxon>
        <taxon>Streptomycetaceae</taxon>
        <taxon>Streptomyces</taxon>
    </lineage>
</organism>
<reference evidence="1 2" key="1">
    <citation type="submission" date="2018-09" db="EMBL/GenBank/DDBJ databases">
        <title>Production of Trimethoprim by Streptomyces sp. 3E-1.</title>
        <authorList>
            <person name="Kang H.J."/>
            <person name="Kim S.B."/>
        </authorList>
    </citation>
    <scope>NUCLEOTIDE SEQUENCE [LARGE SCALE GENOMIC DNA]</scope>
    <source>
        <strain evidence="1 2">3E-1</strain>
    </source>
</reference>
<dbReference type="Proteomes" id="UP000265765">
    <property type="component" value="Chromosome"/>
</dbReference>
<gene>
    <name evidence="1" type="ORF">DWG14_06724</name>
</gene>
<dbReference type="EMBL" id="CP032427">
    <property type="protein sequence ID" value="AYC42429.1"/>
    <property type="molecule type" value="Genomic_DNA"/>
</dbReference>
<accession>A0AAI8L3U6</accession>